<evidence type="ECO:0000256" key="1">
    <source>
        <dbReference type="SAM" id="MobiDB-lite"/>
    </source>
</evidence>
<reference evidence="2 3" key="1">
    <citation type="submission" date="2014-10" db="EMBL/GenBank/DDBJ databases">
        <title>Draft genome of the hookworm Ancylostoma caninum.</title>
        <authorList>
            <person name="Mitreva M."/>
        </authorList>
    </citation>
    <scope>NUCLEOTIDE SEQUENCE [LARGE SCALE GENOMIC DNA]</scope>
    <source>
        <strain evidence="2 3">Baltimore</strain>
    </source>
</reference>
<gene>
    <name evidence="2" type="ORF">ANCCAN_04512</name>
</gene>
<comment type="caution">
    <text evidence="2">The sequence shown here is derived from an EMBL/GenBank/DDBJ whole genome shotgun (WGS) entry which is preliminary data.</text>
</comment>
<evidence type="ECO:0000313" key="3">
    <source>
        <dbReference type="Proteomes" id="UP000252519"/>
    </source>
</evidence>
<dbReference type="OrthoDB" id="5875747at2759"/>
<dbReference type="Proteomes" id="UP000252519">
    <property type="component" value="Unassembled WGS sequence"/>
</dbReference>
<evidence type="ECO:0000313" key="2">
    <source>
        <dbReference type="EMBL" id="RCN49427.1"/>
    </source>
</evidence>
<keyword evidence="3" id="KW-1185">Reference proteome</keyword>
<proteinExistence type="predicted"/>
<dbReference type="EMBL" id="JOJR01000034">
    <property type="protein sequence ID" value="RCN49427.1"/>
    <property type="molecule type" value="Genomic_DNA"/>
</dbReference>
<dbReference type="AlphaFoldDB" id="A0A368H2E9"/>
<protein>
    <submittedName>
        <fullName evidence="2">Uncharacterized protein</fullName>
    </submittedName>
</protein>
<name>A0A368H2E9_ANCCA</name>
<feature type="compositionally biased region" description="Polar residues" evidence="1">
    <location>
        <begin position="9"/>
        <end position="21"/>
    </location>
</feature>
<organism evidence="2 3">
    <name type="scientific">Ancylostoma caninum</name>
    <name type="common">Dog hookworm</name>
    <dbReference type="NCBI Taxonomy" id="29170"/>
    <lineage>
        <taxon>Eukaryota</taxon>
        <taxon>Metazoa</taxon>
        <taxon>Ecdysozoa</taxon>
        <taxon>Nematoda</taxon>
        <taxon>Chromadorea</taxon>
        <taxon>Rhabditida</taxon>
        <taxon>Rhabditina</taxon>
        <taxon>Rhabditomorpha</taxon>
        <taxon>Strongyloidea</taxon>
        <taxon>Ancylostomatidae</taxon>
        <taxon>Ancylostomatinae</taxon>
        <taxon>Ancylostoma</taxon>
    </lineage>
</organism>
<sequence>MFASLAPFPSTTWSATTNDTNGAIDSYYFGGEAFNVTESLFVSDPLWHLSADALWHQPSDHERKLPLPPVPTFEMFSWKLESKVPNTEGG</sequence>
<accession>A0A368H2E9</accession>
<feature type="region of interest" description="Disordered" evidence="1">
    <location>
        <begin position="1"/>
        <end position="21"/>
    </location>
</feature>